<evidence type="ECO:0000313" key="6">
    <source>
        <dbReference type="Proteomes" id="UP000389128"/>
    </source>
</evidence>
<reference evidence="5 6" key="1">
    <citation type="submission" date="2019-01" db="EMBL/GenBank/DDBJ databases">
        <title>Zoogloea oleivorans genome sequencing and assembly.</title>
        <authorList>
            <person name="Tancsics A."/>
            <person name="Farkas M."/>
            <person name="Kriszt B."/>
            <person name="Maroti G."/>
            <person name="Horvath B."/>
        </authorList>
    </citation>
    <scope>NUCLEOTIDE SEQUENCE [LARGE SCALE GENOMIC DNA]</scope>
    <source>
        <strain evidence="5 6">Buc</strain>
    </source>
</reference>
<dbReference type="RefSeq" id="WP_148578271.1">
    <property type="nucleotide sequence ID" value="NZ_JAVEUW010000043.1"/>
</dbReference>
<evidence type="ECO:0000256" key="2">
    <source>
        <dbReference type="ARBA" id="ARBA00022679"/>
    </source>
</evidence>
<comment type="pathway">
    <text evidence="1">Lipid metabolism.</text>
</comment>
<feature type="domain" description="Phospholipid/glycerol acyltransferase" evidence="4">
    <location>
        <begin position="35"/>
        <end position="156"/>
    </location>
</feature>
<evidence type="ECO:0000256" key="3">
    <source>
        <dbReference type="ARBA" id="ARBA00023315"/>
    </source>
</evidence>
<keyword evidence="3 5" id="KW-0012">Acyltransferase</keyword>
<dbReference type="AlphaFoldDB" id="A0A6C2D2A9"/>
<dbReference type="GO" id="GO:0006654">
    <property type="term" value="P:phosphatidic acid biosynthetic process"/>
    <property type="evidence" value="ECO:0007669"/>
    <property type="project" value="TreeGrafter"/>
</dbReference>
<dbReference type="EMBL" id="SDKK01000005">
    <property type="protein sequence ID" value="TYC60181.1"/>
    <property type="molecule type" value="Genomic_DNA"/>
</dbReference>
<dbReference type="CDD" id="cd07989">
    <property type="entry name" value="LPLAT_AGPAT-like"/>
    <property type="match status" value="1"/>
</dbReference>
<keyword evidence="6" id="KW-1185">Reference proteome</keyword>
<sequence length="207" mass="22859">MSLDHLIASGLCGFAKLLTGVRAVWLGSEPDARPRVYFANHRSHGDFVLIWAALPPHLRHRTRPVAGADYWLTTGLRRFLINRVFRGVTIDRRPDRHGANPIEQMGTALATGESLILFPEGTRNLNDGVQTFKSGIHHLVKAHPEAEFIPVWIENLGRVMPKGSLIPVPLLCTLTFGPALALIDGESRDAFLNRARSALLDLAPPED</sequence>
<accession>A0A6C2D2A9</accession>
<keyword evidence="2 5" id="KW-0808">Transferase</keyword>
<comment type="caution">
    <text evidence="5">The sequence shown here is derived from an EMBL/GenBank/DDBJ whole genome shotgun (WGS) entry which is preliminary data.</text>
</comment>
<dbReference type="SUPFAM" id="SSF69593">
    <property type="entry name" value="Glycerol-3-phosphate (1)-acyltransferase"/>
    <property type="match status" value="1"/>
</dbReference>
<protein>
    <submittedName>
        <fullName evidence="5">1-acyl-sn-glycerol-3-phosphate acyltransferase</fullName>
    </submittedName>
</protein>
<dbReference type="GO" id="GO:0003841">
    <property type="term" value="F:1-acylglycerol-3-phosphate O-acyltransferase activity"/>
    <property type="evidence" value="ECO:0007669"/>
    <property type="project" value="TreeGrafter"/>
</dbReference>
<evidence type="ECO:0000259" key="4">
    <source>
        <dbReference type="SMART" id="SM00563"/>
    </source>
</evidence>
<dbReference type="OrthoDB" id="9808424at2"/>
<dbReference type="SMART" id="SM00563">
    <property type="entry name" value="PlsC"/>
    <property type="match status" value="1"/>
</dbReference>
<dbReference type="InterPro" id="IPR002123">
    <property type="entry name" value="Plipid/glycerol_acylTrfase"/>
</dbReference>
<name>A0A6C2D2A9_9RHOO</name>
<dbReference type="PANTHER" id="PTHR10434">
    <property type="entry name" value="1-ACYL-SN-GLYCEROL-3-PHOSPHATE ACYLTRANSFERASE"/>
    <property type="match status" value="1"/>
</dbReference>
<gene>
    <name evidence="5" type="ORF">ETQ85_06655</name>
</gene>
<dbReference type="PANTHER" id="PTHR10434:SF11">
    <property type="entry name" value="1-ACYL-SN-GLYCEROL-3-PHOSPHATE ACYLTRANSFERASE"/>
    <property type="match status" value="1"/>
</dbReference>
<dbReference type="Proteomes" id="UP000389128">
    <property type="component" value="Unassembled WGS sequence"/>
</dbReference>
<proteinExistence type="predicted"/>
<evidence type="ECO:0000256" key="1">
    <source>
        <dbReference type="ARBA" id="ARBA00005189"/>
    </source>
</evidence>
<dbReference type="Pfam" id="PF01553">
    <property type="entry name" value="Acyltransferase"/>
    <property type="match status" value="1"/>
</dbReference>
<organism evidence="5 6">
    <name type="scientific">Zoogloea oleivorans</name>
    <dbReference type="NCBI Taxonomy" id="1552750"/>
    <lineage>
        <taxon>Bacteria</taxon>
        <taxon>Pseudomonadati</taxon>
        <taxon>Pseudomonadota</taxon>
        <taxon>Betaproteobacteria</taxon>
        <taxon>Rhodocyclales</taxon>
        <taxon>Zoogloeaceae</taxon>
        <taxon>Zoogloea</taxon>
    </lineage>
</organism>
<evidence type="ECO:0000313" key="5">
    <source>
        <dbReference type="EMBL" id="TYC60181.1"/>
    </source>
</evidence>